<feature type="compositionally biased region" description="Low complexity" evidence="5">
    <location>
        <begin position="284"/>
        <end position="296"/>
    </location>
</feature>
<dbReference type="GO" id="GO:0015379">
    <property type="term" value="F:potassium:chloride symporter activity"/>
    <property type="evidence" value="ECO:0007669"/>
    <property type="project" value="TreeGrafter"/>
</dbReference>
<feature type="domain" description="Amino acid permease/ SLC12A" evidence="7">
    <location>
        <begin position="318"/>
        <end position="432"/>
    </location>
</feature>
<evidence type="ECO:0000256" key="1">
    <source>
        <dbReference type="ARBA" id="ARBA00004141"/>
    </source>
</evidence>
<evidence type="ECO:0000256" key="6">
    <source>
        <dbReference type="SAM" id="Phobius"/>
    </source>
</evidence>
<dbReference type="Pfam" id="PF00324">
    <property type="entry name" value="AA_permease"/>
    <property type="match status" value="1"/>
</dbReference>
<feature type="region of interest" description="Disordered" evidence="5">
    <location>
        <begin position="281"/>
        <end position="306"/>
    </location>
</feature>
<dbReference type="OrthoDB" id="2020542at2759"/>
<evidence type="ECO:0000256" key="3">
    <source>
        <dbReference type="ARBA" id="ARBA00022989"/>
    </source>
</evidence>
<feature type="transmembrane region" description="Helical" evidence="6">
    <location>
        <begin position="421"/>
        <end position="438"/>
    </location>
</feature>
<feature type="transmembrane region" description="Helical" evidence="6">
    <location>
        <begin position="444"/>
        <end position="462"/>
    </location>
</feature>
<keyword evidence="3 6" id="KW-1133">Transmembrane helix</keyword>
<evidence type="ECO:0000313" key="9">
    <source>
        <dbReference type="Proteomes" id="UP000023152"/>
    </source>
</evidence>
<reference evidence="8 9" key="1">
    <citation type="journal article" date="2013" name="Curr. Biol.">
        <title>The Genome of the Foraminiferan Reticulomyxa filosa.</title>
        <authorList>
            <person name="Glockner G."/>
            <person name="Hulsmann N."/>
            <person name="Schleicher M."/>
            <person name="Noegel A.A."/>
            <person name="Eichinger L."/>
            <person name="Gallinger C."/>
            <person name="Pawlowski J."/>
            <person name="Sierra R."/>
            <person name="Euteneuer U."/>
            <person name="Pillet L."/>
            <person name="Moustafa A."/>
            <person name="Platzer M."/>
            <person name="Groth M."/>
            <person name="Szafranski K."/>
            <person name="Schliwa M."/>
        </authorList>
    </citation>
    <scope>NUCLEOTIDE SEQUENCE [LARGE SCALE GENOMIC DNA]</scope>
</reference>
<dbReference type="GO" id="GO:0016020">
    <property type="term" value="C:membrane"/>
    <property type="evidence" value="ECO:0007669"/>
    <property type="project" value="UniProtKB-SubCell"/>
</dbReference>
<feature type="transmembrane region" description="Helical" evidence="6">
    <location>
        <begin position="343"/>
        <end position="372"/>
    </location>
</feature>
<feature type="transmembrane region" description="Helical" evidence="6">
    <location>
        <begin position="392"/>
        <end position="414"/>
    </location>
</feature>
<comment type="caution">
    <text evidence="8">The sequence shown here is derived from an EMBL/GenBank/DDBJ whole genome shotgun (WGS) entry which is preliminary data.</text>
</comment>
<dbReference type="AlphaFoldDB" id="X6LBE1"/>
<gene>
    <name evidence="8" type="ORF">RFI_39474</name>
</gene>
<dbReference type="GO" id="GO:0055064">
    <property type="term" value="P:chloride ion homeostasis"/>
    <property type="evidence" value="ECO:0007669"/>
    <property type="project" value="TreeGrafter"/>
</dbReference>
<dbReference type="PANTHER" id="PTHR11827">
    <property type="entry name" value="SOLUTE CARRIER FAMILY 12, CATION COTRANSPORTERS"/>
    <property type="match status" value="1"/>
</dbReference>
<dbReference type="GO" id="GO:0006884">
    <property type="term" value="P:cell volume homeostasis"/>
    <property type="evidence" value="ECO:0007669"/>
    <property type="project" value="TreeGrafter"/>
</dbReference>
<evidence type="ECO:0000256" key="4">
    <source>
        <dbReference type="ARBA" id="ARBA00023136"/>
    </source>
</evidence>
<comment type="subcellular location">
    <subcellularLocation>
        <location evidence="1">Membrane</location>
        <topology evidence="1">Multi-pass membrane protein</topology>
    </subcellularLocation>
</comment>
<dbReference type="GO" id="GO:1990573">
    <property type="term" value="P:potassium ion import across plasma membrane"/>
    <property type="evidence" value="ECO:0007669"/>
    <property type="project" value="TreeGrafter"/>
</dbReference>
<organism evidence="8 9">
    <name type="scientific">Reticulomyxa filosa</name>
    <dbReference type="NCBI Taxonomy" id="46433"/>
    <lineage>
        <taxon>Eukaryota</taxon>
        <taxon>Sar</taxon>
        <taxon>Rhizaria</taxon>
        <taxon>Retaria</taxon>
        <taxon>Foraminifera</taxon>
        <taxon>Monothalamids</taxon>
        <taxon>Reticulomyxidae</taxon>
        <taxon>Reticulomyxa</taxon>
    </lineage>
</organism>
<feature type="compositionally biased region" description="Polar residues" evidence="5">
    <location>
        <begin position="297"/>
        <end position="306"/>
    </location>
</feature>
<protein>
    <recommendedName>
        <fullName evidence="7">Amino acid permease/ SLC12A domain-containing protein</fullName>
    </recommendedName>
</protein>
<dbReference type="InterPro" id="IPR004841">
    <property type="entry name" value="AA-permease/SLC12A_dom"/>
</dbReference>
<dbReference type="Proteomes" id="UP000023152">
    <property type="component" value="Unassembled WGS sequence"/>
</dbReference>
<dbReference type="EMBL" id="ASPP01047815">
    <property type="protein sequence ID" value="ETN98049.1"/>
    <property type="molecule type" value="Genomic_DNA"/>
</dbReference>
<dbReference type="GO" id="GO:0055075">
    <property type="term" value="P:potassium ion homeostasis"/>
    <property type="evidence" value="ECO:0007669"/>
    <property type="project" value="TreeGrafter"/>
</dbReference>
<name>X6LBE1_RETFI</name>
<proteinExistence type="predicted"/>
<evidence type="ECO:0000313" key="8">
    <source>
        <dbReference type="EMBL" id="ETN98049.1"/>
    </source>
</evidence>
<accession>X6LBE1</accession>
<feature type="transmembrane region" description="Helical" evidence="6">
    <location>
        <begin position="21"/>
        <end position="42"/>
    </location>
</feature>
<sequence>MLKKIIKSIIVRDINSLIDCVYVFFILFSSLEIAIFTETLIFEINAVDRLNIDMIIFFMSTVDKAGFEKKLSDFGRQLVLKNLNSFQNYSVYCLINMYHEHERENQHLLGEDDIKSEDTLHSDDLQKQLTAGRTQPMSIERKQHGRVCYVDPNESFPQATYYVSSQVQRPAYSNDELPEETSVSLSDDVQGFGLKHLEKNVCDMCFVRDDLVHGITENMNINVEDKLNATTQEKDKTALAIETDDTADLIKSELFTTKGRWRFNLFGGKGKISQEEKNLVRQVSTTETAEPTESTAQNPLDASTTSEPVPKLGTGGVYLNVLLSIFGVIVFLRLAFVVGQAGLINYIIILFLSTMVTSLTCLSLAAICSNGLPKNGGAYYVTSRTIGPHVGSTIGLLLSIGMSVAISSYVIGFAETMRSSIGVVVTNSPINGLLLWIFNTYAYTHIHIHICMYIQCFHLFLIDWKYKYICI</sequence>
<keyword evidence="4 6" id="KW-0472">Membrane</keyword>
<evidence type="ECO:0000259" key="7">
    <source>
        <dbReference type="Pfam" id="PF00324"/>
    </source>
</evidence>
<keyword evidence="9" id="KW-1185">Reference proteome</keyword>
<feature type="transmembrane region" description="Helical" evidence="6">
    <location>
        <begin position="317"/>
        <end position="336"/>
    </location>
</feature>
<dbReference type="Gene3D" id="1.20.1740.10">
    <property type="entry name" value="Amino acid/polyamine transporter I"/>
    <property type="match status" value="1"/>
</dbReference>
<dbReference type="InterPro" id="IPR004842">
    <property type="entry name" value="SLC12A_fam"/>
</dbReference>
<evidence type="ECO:0000256" key="5">
    <source>
        <dbReference type="SAM" id="MobiDB-lite"/>
    </source>
</evidence>
<dbReference type="PANTHER" id="PTHR11827:SF72">
    <property type="entry name" value="GH08340P"/>
    <property type="match status" value="1"/>
</dbReference>
<evidence type="ECO:0000256" key="2">
    <source>
        <dbReference type="ARBA" id="ARBA00022692"/>
    </source>
</evidence>
<keyword evidence="2 6" id="KW-0812">Transmembrane</keyword>